<dbReference type="InterPro" id="IPR006311">
    <property type="entry name" value="TAT_signal"/>
</dbReference>
<organism evidence="2">
    <name type="scientific">Phenylobacterium glaciei</name>
    <dbReference type="NCBI Taxonomy" id="2803784"/>
    <lineage>
        <taxon>Bacteria</taxon>
        <taxon>Pseudomonadati</taxon>
        <taxon>Pseudomonadota</taxon>
        <taxon>Alphaproteobacteria</taxon>
        <taxon>Caulobacterales</taxon>
        <taxon>Caulobacteraceae</taxon>
        <taxon>Phenylobacterium</taxon>
    </lineage>
</organism>
<dbReference type="Pfam" id="PF02129">
    <property type="entry name" value="Peptidase_S15"/>
    <property type="match status" value="1"/>
</dbReference>
<evidence type="ECO:0000313" key="2">
    <source>
        <dbReference type="EMBL" id="QQZ51068.1"/>
    </source>
</evidence>
<gene>
    <name evidence="2" type="ORF">JKL49_07835</name>
</gene>
<feature type="domain" description="Xaa-Pro dipeptidyl-peptidase-like" evidence="1">
    <location>
        <begin position="49"/>
        <end position="94"/>
    </location>
</feature>
<dbReference type="GO" id="GO:0016787">
    <property type="term" value="F:hydrolase activity"/>
    <property type="evidence" value="ECO:0007669"/>
    <property type="project" value="InterPro"/>
</dbReference>
<dbReference type="EMBL" id="CP068570">
    <property type="protein sequence ID" value="QQZ51068.1"/>
    <property type="molecule type" value="Genomic_DNA"/>
</dbReference>
<reference evidence="2" key="1">
    <citation type="submission" date="2021-01" db="EMBL/GenBank/DDBJ databases">
        <title>Genome sequence of Phenylobacterium sp. 20VBR1 isolated from a valley glaceir, Ny-Alesund, Svalbard.</title>
        <authorList>
            <person name="Thomas F.A."/>
            <person name="Krishnan K.P."/>
            <person name="Sinha R.K."/>
        </authorList>
    </citation>
    <scope>NUCLEOTIDE SEQUENCE</scope>
    <source>
        <strain evidence="2">20VBR1</strain>
    </source>
</reference>
<sequence>MSLSRRGVLAAGVAAPSLYGLGAFAASAWSLPPVRKVIETEHVWIPMADGVRLSARLFVPAGAEGEPAPAVLEYIPYRKRDGYRSHDTAWGANWPATGSAMCGSTCAARATPRA</sequence>
<accession>A0A974P5G2</accession>
<dbReference type="InterPro" id="IPR000383">
    <property type="entry name" value="Xaa-Pro-like_dom"/>
</dbReference>
<proteinExistence type="predicted"/>
<protein>
    <recommendedName>
        <fullName evidence="1">Xaa-Pro dipeptidyl-peptidase-like domain-containing protein</fullName>
    </recommendedName>
</protein>
<evidence type="ECO:0000259" key="1">
    <source>
        <dbReference type="Pfam" id="PF02129"/>
    </source>
</evidence>
<dbReference type="Gene3D" id="3.40.50.1820">
    <property type="entry name" value="alpha/beta hydrolase"/>
    <property type="match status" value="1"/>
</dbReference>
<dbReference type="InterPro" id="IPR029058">
    <property type="entry name" value="AB_hydrolase_fold"/>
</dbReference>
<name>A0A974P5G2_9CAUL</name>
<dbReference type="PROSITE" id="PS51318">
    <property type="entry name" value="TAT"/>
    <property type="match status" value="1"/>
</dbReference>
<dbReference type="SUPFAM" id="SSF53474">
    <property type="entry name" value="alpha/beta-Hydrolases"/>
    <property type="match status" value="1"/>
</dbReference>
<dbReference type="AlphaFoldDB" id="A0A974P5G2"/>